<gene>
    <name evidence="1" type="ORF">H4K34_01475</name>
</gene>
<dbReference type="RefSeq" id="WP_210759064.1">
    <property type="nucleotide sequence ID" value="NZ_CP060139.1"/>
</dbReference>
<organism evidence="1 2">
    <name type="scientific">Croceimicrobium hydrocarbonivorans</name>
    <dbReference type="NCBI Taxonomy" id="2761580"/>
    <lineage>
        <taxon>Bacteria</taxon>
        <taxon>Pseudomonadati</taxon>
        <taxon>Bacteroidota</taxon>
        <taxon>Flavobacteriia</taxon>
        <taxon>Flavobacteriales</taxon>
        <taxon>Owenweeksiaceae</taxon>
        <taxon>Croceimicrobium</taxon>
    </lineage>
</organism>
<proteinExistence type="predicted"/>
<protein>
    <submittedName>
        <fullName evidence="1">Uncharacterized protein</fullName>
    </submittedName>
</protein>
<dbReference type="AlphaFoldDB" id="A0A7H0VFP0"/>
<dbReference type="EMBL" id="CP060139">
    <property type="protein sequence ID" value="QNR24538.1"/>
    <property type="molecule type" value="Genomic_DNA"/>
</dbReference>
<sequence>MEHSIFYHEDDYRQVELLPSENFNDLIKQAENLQDFAEQHFDAMGYTELMVREDKGLKLSQRGIGTKELDSCLCELGLEKYTEVSTGIRPGEMESKNTMAYGQNYKAIFFDYEVDTVQDIWIAGTPDVDKTLYAEVLHKLGMKWNLLLMDWNSLELIDLRNKAQIEKYLN</sequence>
<evidence type="ECO:0000313" key="2">
    <source>
        <dbReference type="Proteomes" id="UP000516305"/>
    </source>
</evidence>
<dbReference type="Proteomes" id="UP000516305">
    <property type="component" value="Chromosome"/>
</dbReference>
<name>A0A7H0VFP0_9FLAO</name>
<evidence type="ECO:0000313" key="1">
    <source>
        <dbReference type="EMBL" id="QNR24538.1"/>
    </source>
</evidence>
<reference evidence="1 2" key="1">
    <citation type="submission" date="2020-08" db="EMBL/GenBank/DDBJ databases">
        <title>Croceimicrobium hydrocarbonivorans gen. nov., sp. nov., a novel marine bacterium isolated from a bacterial consortium that degrades polyethylene terephthalate.</title>
        <authorList>
            <person name="Liu R."/>
        </authorList>
    </citation>
    <scope>NUCLEOTIDE SEQUENCE [LARGE SCALE GENOMIC DNA]</scope>
    <source>
        <strain evidence="1 2">A20-9</strain>
    </source>
</reference>
<keyword evidence="2" id="KW-1185">Reference proteome</keyword>
<dbReference type="KEGG" id="chyd:H4K34_01475"/>
<accession>A0A7H0VFP0</accession>